<evidence type="ECO:0000313" key="4">
    <source>
        <dbReference type="Proteomes" id="UP000225706"/>
    </source>
</evidence>
<proteinExistence type="predicted"/>
<accession>A0A2B4RM19</accession>
<dbReference type="EMBL" id="LSMT01000399">
    <property type="protein sequence ID" value="PFX18651.1"/>
    <property type="molecule type" value="Genomic_DNA"/>
</dbReference>
<feature type="coiled-coil region" evidence="1">
    <location>
        <begin position="33"/>
        <end position="85"/>
    </location>
</feature>
<sequence>MERKVAGPGSHLRESDYSKENMEGTAIAEIHSLLTIERKVEEHALQLDEREEKREKTVAQFHSQVEEKDHQMENLEGEIHGTKKLFKEIGKRVEGIEKVAEHALQLNKMSSSMRTIEKTDTQFHSQLVKEASRQREKMEQELKELKELMKGISQHTEEVEKNETDHGFRLEEIDSRVEKIMKTIIDRFQ</sequence>
<dbReference type="AlphaFoldDB" id="A0A2B4RM19"/>
<gene>
    <name evidence="3" type="ORF">AWC38_SpisGene16965</name>
</gene>
<organism evidence="3 4">
    <name type="scientific">Stylophora pistillata</name>
    <name type="common">Smooth cauliflower coral</name>
    <dbReference type="NCBI Taxonomy" id="50429"/>
    <lineage>
        <taxon>Eukaryota</taxon>
        <taxon>Metazoa</taxon>
        <taxon>Cnidaria</taxon>
        <taxon>Anthozoa</taxon>
        <taxon>Hexacorallia</taxon>
        <taxon>Scleractinia</taxon>
        <taxon>Astrocoeniina</taxon>
        <taxon>Pocilloporidae</taxon>
        <taxon>Stylophora</taxon>
    </lineage>
</organism>
<keyword evidence="4" id="KW-1185">Reference proteome</keyword>
<evidence type="ECO:0000313" key="3">
    <source>
        <dbReference type="EMBL" id="PFX18651.1"/>
    </source>
</evidence>
<reference evidence="4" key="1">
    <citation type="journal article" date="2017" name="bioRxiv">
        <title>Comparative analysis of the genomes of Stylophora pistillata and Acropora digitifera provides evidence for extensive differences between species of corals.</title>
        <authorList>
            <person name="Voolstra C.R."/>
            <person name="Li Y."/>
            <person name="Liew Y.J."/>
            <person name="Baumgarten S."/>
            <person name="Zoccola D."/>
            <person name="Flot J.-F."/>
            <person name="Tambutte S."/>
            <person name="Allemand D."/>
            <person name="Aranda M."/>
        </authorList>
    </citation>
    <scope>NUCLEOTIDE SEQUENCE [LARGE SCALE GENOMIC DNA]</scope>
</reference>
<feature type="region of interest" description="Disordered" evidence="2">
    <location>
        <begin position="1"/>
        <end position="23"/>
    </location>
</feature>
<protein>
    <submittedName>
        <fullName evidence="3">Uncharacterized protein</fullName>
    </submittedName>
</protein>
<comment type="caution">
    <text evidence="3">The sequence shown here is derived from an EMBL/GenBank/DDBJ whole genome shotgun (WGS) entry which is preliminary data.</text>
</comment>
<dbReference type="Proteomes" id="UP000225706">
    <property type="component" value="Unassembled WGS sequence"/>
</dbReference>
<feature type="coiled-coil region" evidence="1">
    <location>
        <begin position="121"/>
        <end position="162"/>
    </location>
</feature>
<name>A0A2B4RM19_STYPI</name>
<feature type="compositionally biased region" description="Basic and acidic residues" evidence="2">
    <location>
        <begin position="1"/>
        <end position="22"/>
    </location>
</feature>
<keyword evidence="1" id="KW-0175">Coiled coil</keyword>
<evidence type="ECO:0000256" key="2">
    <source>
        <dbReference type="SAM" id="MobiDB-lite"/>
    </source>
</evidence>
<evidence type="ECO:0000256" key="1">
    <source>
        <dbReference type="SAM" id="Coils"/>
    </source>
</evidence>